<accession>A0A5C6FB52</accession>
<dbReference type="Proteomes" id="UP000317977">
    <property type="component" value="Unassembled WGS sequence"/>
</dbReference>
<dbReference type="InterPro" id="IPR011444">
    <property type="entry name" value="DUF1549"/>
</dbReference>
<evidence type="ECO:0000256" key="1">
    <source>
        <dbReference type="SAM" id="SignalP"/>
    </source>
</evidence>
<dbReference type="EMBL" id="SJPX01000001">
    <property type="protein sequence ID" value="TWU57790.1"/>
    <property type="molecule type" value="Genomic_DNA"/>
</dbReference>
<dbReference type="PANTHER" id="PTHR35889:SF3">
    <property type="entry name" value="F-BOX DOMAIN-CONTAINING PROTEIN"/>
    <property type="match status" value="1"/>
</dbReference>
<feature type="domain" description="DUF1553" evidence="3">
    <location>
        <begin position="276"/>
        <end position="390"/>
    </location>
</feature>
<reference evidence="4 5" key="1">
    <citation type="submission" date="2019-02" db="EMBL/GenBank/DDBJ databases">
        <title>Deep-cultivation of Planctomycetes and their phenomic and genomic characterization uncovers novel biology.</title>
        <authorList>
            <person name="Wiegand S."/>
            <person name="Jogler M."/>
            <person name="Boedeker C."/>
            <person name="Pinto D."/>
            <person name="Vollmers J."/>
            <person name="Rivas-Marin E."/>
            <person name="Kohn T."/>
            <person name="Peeters S.H."/>
            <person name="Heuer A."/>
            <person name="Rast P."/>
            <person name="Oberbeckmann S."/>
            <person name="Bunk B."/>
            <person name="Jeske O."/>
            <person name="Meyerdierks A."/>
            <person name="Storesund J.E."/>
            <person name="Kallscheuer N."/>
            <person name="Luecker S."/>
            <person name="Lage O.M."/>
            <person name="Pohl T."/>
            <person name="Merkel B.J."/>
            <person name="Hornburger P."/>
            <person name="Mueller R.-W."/>
            <person name="Bruemmer F."/>
            <person name="Labrenz M."/>
            <person name="Spormann A.M."/>
            <person name="Op Den Camp H."/>
            <person name="Overmann J."/>
            <person name="Amann R."/>
            <person name="Jetten M.S.M."/>
            <person name="Mascher T."/>
            <person name="Medema M.H."/>
            <person name="Devos D.P."/>
            <person name="Kaster A.-K."/>
            <person name="Ovreas L."/>
            <person name="Rohde M."/>
            <person name="Galperin M.Y."/>
            <person name="Jogler C."/>
        </authorList>
    </citation>
    <scope>NUCLEOTIDE SEQUENCE [LARGE SCALE GENOMIC DNA]</scope>
    <source>
        <strain evidence="4 5">Poly59</strain>
    </source>
</reference>
<feature type="chain" id="PRO_5023037552" description="Cytochrome c domain-containing protein" evidence="1">
    <location>
        <begin position="22"/>
        <end position="518"/>
    </location>
</feature>
<dbReference type="AlphaFoldDB" id="A0A5C6FB52"/>
<evidence type="ECO:0000313" key="4">
    <source>
        <dbReference type="EMBL" id="TWU57790.1"/>
    </source>
</evidence>
<name>A0A5C6FB52_9BACT</name>
<dbReference type="RefSeq" id="WP_186775996.1">
    <property type="nucleotide sequence ID" value="NZ_SJPX01000001.1"/>
</dbReference>
<dbReference type="PANTHER" id="PTHR35889">
    <property type="entry name" value="CYCLOINULO-OLIGOSACCHARIDE FRUCTANOTRANSFERASE-RELATED"/>
    <property type="match status" value="1"/>
</dbReference>
<feature type="signal peptide" evidence="1">
    <location>
        <begin position="1"/>
        <end position="21"/>
    </location>
</feature>
<dbReference type="Pfam" id="PF07583">
    <property type="entry name" value="PSCyt2"/>
    <property type="match status" value="1"/>
</dbReference>
<feature type="domain" description="DUF1549" evidence="2">
    <location>
        <begin position="39"/>
        <end position="227"/>
    </location>
</feature>
<evidence type="ECO:0000259" key="2">
    <source>
        <dbReference type="Pfam" id="PF07583"/>
    </source>
</evidence>
<evidence type="ECO:0000259" key="3">
    <source>
        <dbReference type="Pfam" id="PF07587"/>
    </source>
</evidence>
<comment type="caution">
    <text evidence="4">The sequence shown here is derived from an EMBL/GenBank/DDBJ whole genome shotgun (WGS) entry which is preliminary data.</text>
</comment>
<dbReference type="InterPro" id="IPR022655">
    <property type="entry name" value="DUF1553"/>
</dbReference>
<organism evidence="4 5">
    <name type="scientific">Rubripirellula reticaptiva</name>
    <dbReference type="NCBI Taxonomy" id="2528013"/>
    <lineage>
        <taxon>Bacteria</taxon>
        <taxon>Pseudomonadati</taxon>
        <taxon>Planctomycetota</taxon>
        <taxon>Planctomycetia</taxon>
        <taxon>Pirellulales</taxon>
        <taxon>Pirellulaceae</taxon>
        <taxon>Rubripirellula</taxon>
    </lineage>
</organism>
<keyword evidence="1" id="KW-0732">Signal</keyword>
<protein>
    <recommendedName>
        <fullName evidence="6">Cytochrome c domain-containing protein</fullName>
    </recommendedName>
</protein>
<proteinExistence type="predicted"/>
<keyword evidence="5" id="KW-1185">Reference proteome</keyword>
<dbReference type="Pfam" id="PF07587">
    <property type="entry name" value="PSD1"/>
    <property type="match status" value="1"/>
</dbReference>
<evidence type="ECO:0008006" key="6">
    <source>
        <dbReference type="Google" id="ProtNLM"/>
    </source>
</evidence>
<sequence precursor="true">MLARHLILLFASLAVSHGVSVATDNAEAENVEPTVSQTIDRMLAESWESDSIKATPLSDDSEFLRRVWLDLAGVAPPVWEVRNFLSDDDPSKRRAKRIELIDRLLQSPRHAVHMASRWTDAMLPSSSQTDPAQRSSVASLQEWLRLQFLANTPYDHLVGKFLTAGGAGDSGPAIFYTSNSLQPEKLAAATSRIFMGIQIQCAQCHDHPMDRWTQEDFWAYAAFFAQLSSSQSGMNQQAILEDRPGGEVRLPDTDTIVSPRYPGVASKPERDPADNRRRQLTIWLASRDNPYFARAAVNRVWGHLFGQGIVDPVDAMDAANRPSHPRLLDYLADQFTAHRFDLRWLYRTLAITDAYGHTSRLVGDAAPPPSSFAAMPVKTLSAAQFYDSMAQNVFHRTDDALAINRDQFLTRMSFPGSSSRDYPLGMVQVLALLNGDATTLATDASQSGLMAAVEAPFFDDSSIVETIFMATVSRRPTKTETAMFVKHLTEPDSPNEKHQAISDLVWVLINSAESAMCP</sequence>
<gene>
    <name evidence="4" type="ORF">Poly59_06990</name>
</gene>
<evidence type="ECO:0000313" key="5">
    <source>
        <dbReference type="Proteomes" id="UP000317977"/>
    </source>
</evidence>